<dbReference type="Gene3D" id="3.40.50.300">
    <property type="entry name" value="P-loop containing nucleotide triphosphate hydrolases"/>
    <property type="match status" value="1"/>
</dbReference>
<evidence type="ECO:0000313" key="3">
    <source>
        <dbReference type="Proteomes" id="UP000009376"/>
    </source>
</evidence>
<accession>D6GWI3</accession>
<feature type="non-terminal residue" evidence="2">
    <location>
        <position position="1"/>
    </location>
</feature>
<name>D6GWI3_PARA5</name>
<reference evidence="3" key="1">
    <citation type="journal article" date="2010" name="Proc. Natl. Acad. Sci. U.S.A.">
        <title>Enigmatic, ultrasmall, uncultivated Archaea.</title>
        <authorList>
            <person name="Baker B.J."/>
            <person name="Comolli L.R."/>
            <person name="Dick G.J."/>
            <person name="Hauser L.J."/>
            <person name="Hyatt D."/>
            <person name="Dill B.D."/>
            <person name="Land M.L."/>
            <person name="Verberkmoes N.C."/>
            <person name="Hettich R.L."/>
            <person name="Banfield J.F."/>
        </authorList>
    </citation>
    <scope>NUCLEOTIDE SEQUENCE [LARGE SCALE GENOMIC DNA]</scope>
</reference>
<evidence type="ECO:0000259" key="1">
    <source>
        <dbReference type="Pfam" id="PF09848"/>
    </source>
</evidence>
<sequence length="404" mass="46191">SNYGSKHKRIIQSLYYLQKLEQNQANNTIIDRAKKCTKLKNKSVIIVKGGPGTGKSVIALNALAELLYKGQKVFHATGSKAFTTTLRKIVGTRAGRLFQYFNAFGKFKENEIDVLIADEAHRIRKNSNNRFTRKENRSEIPQIDELIKAAKVSVFFLDENQIVRPNEVGSSEVIKDAAKKFNAEIFEFELKTQFRCSGSDGYLLWIDNTLNIKETAHPVLTKNEKMAFKICNSPEELRNEIINKNKEHTNSARLVAGFCWPWSYPDNDGNLKGDIVIGNFKATWEAKEDSIKLAKDIPRASLWAYDPNGVNQVGSIYTIQGFETDYIGVIWGEDLTYDFDKKDWVGHPEKSADTAVKRDKKNFIIYAKNTYRTLLTRGMKGVYVYFIDKDTENYFKSRIDKTLL</sequence>
<dbReference type="Proteomes" id="UP000009376">
    <property type="component" value="Unassembled WGS sequence"/>
</dbReference>
<proteinExistence type="predicted"/>
<dbReference type="InterPro" id="IPR027417">
    <property type="entry name" value="P-loop_NTPase"/>
</dbReference>
<evidence type="ECO:0000313" key="2">
    <source>
        <dbReference type="EMBL" id="EFD92417.1"/>
    </source>
</evidence>
<dbReference type="AlphaFoldDB" id="D6GWI3"/>
<dbReference type="Pfam" id="PF09848">
    <property type="entry name" value="SLFN-g3_helicase"/>
    <property type="match status" value="1"/>
</dbReference>
<protein>
    <submittedName>
        <fullName evidence="2">ATP/GTP-binding protein</fullName>
    </submittedName>
</protein>
<dbReference type="InterPro" id="IPR018647">
    <property type="entry name" value="SLFN_3-like_DNA/RNA_helicase"/>
</dbReference>
<gene>
    <name evidence="2" type="ORF">BJBARM5_0860</name>
</gene>
<dbReference type="EMBL" id="GG745598">
    <property type="protein sequence ID" value="EFD92417.1"/>
    <property type="molecule type" value="Genomic_DNA"/>
</dbReference>
<organism evidence="2 3">
    <name type="scientific">Candidatus Parvarchaeum acidophilus ARMAN-5</name>
    <dbReference type="NCBI Taxonomy" id="662762"/>
    <lineage>
        <taxon>Archaea</taxon>
        <taxon>Candidatus Parvarchaeota</taxon>
        <taxon>Candidatus Parvarchaeum</taxon>
    </lineage>
</organism>
<dbReference type="SUPFAM" id="SSF52540">
    <property type="entry name" value="P-loop containing nucleoside triphosphate hydrolases"/>
    <property type="match status" value="1"/>
</dbReference>
<feature type="domain" description="Schlafen group 3-like DNA/RNA helicase" evidence="1">
    <location>
        <begin position="42"/>
        <end position="388"/>
    </location>
</feature>